<dbReference type="RefSeq" id="WP_015262488.1">
    <property type="nucleotide sequence ID" value="NC_019903.1"/>
</dbReference>
<evidence type="ECO:0000256" key="1">
    <source>
        <dbReference type="PIRSR" id="PIRSR613078-1"/>
    </source>
</evidence>
<protein>
    <submittedName>
        <fullName evidence="3">Fructose-2,6-bisphosphatase</fullName>
    </submittedName>
</protein>
<evidence type="ECO:0000256" key="2">
    <source>
        <dbReference type="PIRSR" id="PIRSR613078-2"/>
    </source>
</evidence>
<evidence type="ECO:0000313" key="4">
    <source>
        <dbReference type="Proteomes" id="UP000010797"/>
    </source>
</evidence>
<dbReference type="HOGENOM" id="CLU_033323_9_5_9"/>
<dbReference type="PANTHER" id="PTHR48100">
    <property type="entry name" value="BROAD-SPECIFICITY PHOSPHATASE YOR283W-RELATED"/>
    <property type="match status" value="1"/>
</dbReference>
<gene>
    <name evidence="3" type="ordered locus">Desdi_2064</name>
</gene>
<dbReference type="EMBL" id="CP003344">
    <property type="protein sequence ID" value="AGA69508.1"/>
    <property type="molecule type" value="Genomic_DNA"/>
</dbReference>
<dbReference type="STRING" id="871963.Desdi_2064"/>
<evidence type="ECO:0000313" key="3">
    <source>
        <dbReference type="EMBL" id="AGA69508.1"/>
    </source>
</evidence>
<name>L0F9B3_DESDL</name>
<dbReference type="Gene3D" id="3.40.50.1240">
    <property type="entry name" value="Phosphoglycerate mutase-like"/>
    <property type="match status" value="1"/>
</dbReference>
<dbReference type="Proteomes" id="UP000010797">
    <property type="component" value="Chromosome"/>
</dbReference>
<dbReference type="CDD" id="cd07067">
    <property type="entry name" value="HP_PGM_like"/>
    <property type="match status" value="1"/>
</dbReference>
<dbReference type="SUPFAM" id="SSF53254">
    <property type="entry name" value="Phosphoglycerate mutase-like"/>
    <property type="match status" value="1"/>
</dbReference>
<keyword evidence="4" id="KW-1185">Reference proteome</keyword>
<feature type="binding site" evidence="2">
    <location>
        <position position="58"/>
    </location>
    <ligand>
        <name>substrate</name>
    </ligand>
</feature>
<dbReference type="KEGG" id="ddl:Desdi_2064"/>
<dbReference type="AlphaFoldDB" id="L0F9B3"/>
<dbReference type="GO" id="GO:0016791">
    <property type="term" value="F:phosphatase activity"/>
    <property type="evidence" value="ECO:0007669"/>
    <property type="project" value="TreeGrafter"/>
</dbReference>
<proteinExistence type="predicted"/>
<accession>L0F9B3</accession>
<feature type="active site" description="Proton donor/acceptor" evidence="1">
    <location>
        <position position="83"/>
    </location>
</feature>
<dbReference type="SMART" id="SM00855">
    <property type="entry name" value="PGAM"/>
    <property type="match status" value="1"/>
</dbReference>
<organism evidence="3 4">
    <name type="scientific">Desulfitobacterium dichloroeliminans (strain LMG P-21439 / DCA1)</name>
    <dbReference type="NCBI Taxonomy" id="871963"/>
    <lineage>
        <taxon>Bacteria</taxon>
        <taxon>Bacillati</taxon>
        <taxon>Bacillota</taxon>
        <taxon>Clostridia</taxon>
        <taxon>Eubacteriales</taxon>
        <taxon>Desulfitobacteriaceae</taxon>
        <taxon>Desulfitobacterium</taxon>
    </lineage>
</organism>
<dbReference type="Pfam" id="PF00300">
    <property type="entry name" value="His_Phos_1"/>
    <property type="match status" value="1"/>
</dbReference>
<reference evidence="4" key="1">
    <citation type="submission" date="2012-02" db="EMBL/GenBank/DDBJ databases">
        <title>Complete sequence of Desulfitobacterium dichloroeliminans LMG P-21439.</title>
        <authorList>
            <person name="Lucas S."/>
            <person name="Han J."/>
            <person name="Lapidus A."/>
            <person name="Cheng J.-F."/>
            <person name="Goodwin L."/>
            <person name="Pitluck S."/>
            <person name="Peters L."/>
            <person name="Ovchinnikova G."/>
            <person name="Teshima H."/>
            <person name="Detter J.C."/>
            <person name="Han C."/>
            <person name="Tapia R."/>
            <person name="Land M."/>
            <person name="Hauser L."/>
            <person name="Kyrpides N."/>
            <person name="Ivanova N."/>
            <person name="Pagani I."/>
            <person name="Kruse T."/>
            <person name="de Vos W.M."/>
            <person name="Boon N."/>
            <person name="Smidt H."/>
            <person name="Woyke T."/>
        </authorList>
    </citation>
    <scope>NUCLEOTIDE SEQUENCE [LARGE SCALE GENOMIC DNA]</scope>
    <source>
        <strain evidence="4">LMG P-21439 / DCA1</strain>
    </source>
</reference>
<feature type="active site" description="Tele-phosphohistidine intermediate" evidence="1">
    <location>
        <position position="9"/>
    </location>
</feature>
<dbReference type="InterPro" id="IPR029033">
    <property type="entry name" value="His_PPase_superfam"/>
</dbReference>
<dbReference type="InterPro" id="IPR013078">
    <property type="entry name" value="His_Pase_superF_clade-1"/>
</dbReference>
<sequence length="220" mass="25276">MIKIIFTRHGETLWNIEGRVQGAMDSPLTPKGVLQARKLGQRLQGEGITRIYSSDLPRAQATADEIRQELSLQEVMIHPSLRELSFGEWEGKSWWELRKLHPELFTIWDKGPHQIQIPGGETMWEVTDRAWHFIQELPRLHAGETLCIVTHGMTLQLIVKKALGIPVEQWEDVPWQHNTAVNIFEFYDDGHIKPLVLADHSHLDDEIKPASGFTTKNKPE</sequence>
<feature type="binding site" evidence="2">
    <location>
        <begin position="8"/>
        <end position="15"/>
    </location>
    <ligand>
        <name>substrate</name>
    </ligand>
</feature>
<dbReference type="OrthoDB" id="9781415at2"/>
<dbReference type="eggNOG" id="COG0406">
    <property type="taxonomic scope" value="Bacteria"/>
</dbReference>
<dbReference type="InterPro" id="IPR050275">
    <property type="entry name" value="PGM_Phosphatase"/>
</dbReference>